<comment type="subcellular location">
    <subcellularLocation>
        <location evidence="1">Membrane</location>
        <topology evidence="1">Multi-pass membrane protein</topology>
    </subcellularLocation>
</comment>
<reference evidence="6 7" key="1">
    <citation type="journal article" date="2016" name="Nat. Commun.">
        <title>Thousands of microbial genomes shed light on interconnected biogeochemical processes in an aquifer system.</title>
        <authorList>
            <person name="Anantharaman K."/>
            <person name="Brown C.T."/>
            <person name="Hug L.A."/>
            <person name="Sharon I."/>
            <person name="Castelle C.J."/>
            <person name="Probst A.J."/>
            <person name="Thomas B.C."/>
            <person name="Singh A."/>
            <person name="Wilkins M.J."/>
            <person name="Karaoz U."/>
            <person name="Brodie E.L."/>
            <person name="Williams K.H."/>
            <person name="Hubbard S.S."/>
            <person name="Banfield J.F."/>
        </authorList>
    </citation>
    <scope>NUCLEOTIDE SEQUENCE [LARGE SCALE GENOMIC DNA]</scope>
</reference>
<feature type="transmembrane region" description="Helical" evidence="5">
    <location>
        <begin position="44"/>
        <end position="62"/>
    </location>
</feature>
<sequence length="129" mass="14214">MIYLFVLGRILLGGYFMMSGYNHFKNLGMLTGYAQSKGVPMPKAAVLLTGAMMFLGGLGILLGAYIELSVLLLSVFLVIATFQMHQYWKIPDQMARMGEEINFKKNLALLGALLIILAVPLPWAVALVF</sequence>
<feature type="transmembrane region" description="Helical" evidence="5">
    <location>
        <begin position="68"/>
        <end position="87"/>
    </location>
</feature>
<evidence type="ECO:0000256" key="3">
    <source>
        <dbReference type="ARBA" id="ARBA00022989"/>
    </source>
</evidence>
<gene>
    <name evidence="6" type="ORF">A2225_01770</name>
</gene>
<feature type="transmembrane region" description="Helical" evidence="5">
    <location>
        <begin position="107"/>
        <end position="128"/>
    </location>
</feature>
<name>A0A1F6YLN6_9BACT</name>
<accession>A0A1F6YLN6</accession>
<dbReference type="AlphaFoldDB" id="A0A1F6YLN6"/>
<evidence type="ECO:0000256" key="4">
    <source>
        <dbReference type="ARBA" id="ARBA00023136"/>
    </source>
</evidence>
<proteinExistence type="predicted"/>
<organism evidence="6 7">
    <name type="scientific">Candidatus Nomurabacteria bacterium RIFOXYA2_FULL_42_12</name>
    <dbReference type="NCBI Taxonomy" id="1801801"/>
    <lineage>
        <taxon>Bacteria</taxon>
        <taxon>Candidatus Nomuraibacteriota</taxon>
    </lineage>
</organism>
<dbReference type="Proteomes" id="UP000178138">
    <property type="component" value="Unassembled WGS sequence"/>
</dbReference>
<protein>
    <submittedName>
        <fullName evidence="6">DoxX family protein</fullName>
    </submittedName>
</protein>
<keyword evidence="4 5" id="KW-0472">Membrane</keyword>
<dbReference type="EMBL" id="MFVZ01000016">
    <property type="protein sequence ID" value="OGJ07247.1"/>
    <property type="molecule type" value="Genomic_DNA"/>
</dbReference>
<dbReference type="Pfam" id="PF07681">
    <property type="entry name" value="DoxX"/>
    <property type="match status" value="1"/>
</dbReference>
<evidence type="ECO:0000313" key="6">
    <source>
        <dbReference type="EMBL" id="OGJ07247.1"/>
    </source>
</evidence>
<feature type="transmembrane region" description="Helical" evidence="5">
    <location>
        <begin position="6"/>
        <end position="24"/>
    </location>
</feature>
<evidence type="ECO:0000256" key="5">
    <source>
        <dbReference type="SAM" id="Phobius"/>
    </source>
</evidence>
<evidence type="ECO:0000256" key="1">
    <source>
        <dbReference type="ARBA" id="ARBA00004141"/>
    </source>
</evidence>
<comment type="caution">
    <text evidence="6">The sequence shown here is derived from an EMBL/GenBank/DDBJ whole genome shotgun (WGS) entry which is preliminary data.</text>
</comment>
<keyword evidence="3 5" id="KW-1133">Transmembrane helix</keyword>
<dbReference type="GO" id="GO:0016020">
    <property type="term" value="C:membrane"/>
    <property type="evidence" value="ECO:0007669"/>
    <property type="project" value="UniProtKB-SubCell"/>
</dbReference>
<keyword evidence="2 5" id="KW-0812">Transmembrane</keyword>
<evidence type="ECO:0000256" key="2">
    <source>
        <dbReference type="ARBA" id="ARBA00022692"/>
    </source>
</evidence>
<dbReference type="InterPro" id="IPR032808">
    <property type="entry name" value="DoxX"/>
</dbReference>
<evidence type="ECO:0000313" key="7">
    <source>
        <dbReference type="Proteomes" id="UP000178138"/>
    </source>
</evidence>